<keyword evidence="6" id="KW-0413">Isomerase</keyword>
<dbReference type="Proteomes" id="UP000443070">
    <property type="component" value="Unassembled WGS sequence"/>
</dbReference>
<keyword evidence="5" id="KW-0324">Glycolysis</keyword>
<sequence>MRSLLVIIDGLGDDPIPALNGLTPFQYTEHKNIDTLIKLGTYSEISICENDFVPESLSCILRLLGVQQQDFPTNRAYLELLAHGRDISEYEMVLRCNLVSIDKDNTLISFNGQGLSAENMAAAAKACDEFWQGIEFMHLSMYRNLLILDKDRRILDNCVISPPHESMGKNVDLLLGEVKQQSLLLKHFIEGTAKRLERFNHDDIRYMLYPWGPSERKKLPGFQALHGLKGAAICEAEIVRGIAKGLYLTAPKISGATADIDTDIAAKTTATLNMLKEHDFVLTHFNGADEAAHRYDYHGKAEFISAIDKEFLEKVINNIQEPLRIVICGDHVTSSVTGKHNKNAVPVVAAQINTAAIPVTINNYQDILTFLMRASDMRG</sequence>
<evidence type="ECO:0000256" key="1">
    <source>
        <dbReference type="ARBA" id="ARBA00000370"/>
    </source>
</evidence>
<keyword evidence="10" id="KW-1185">Reference proteome</keyword>
<dbReference type="GO" id="GO:0004619">
    <property type="term" value="F:phosphoglycerate mutase activity"/>
    <property type="evidence" value="ECO:0007669"/>
    <property type="project" value="UniProtKB-EC"/>
</dbReference>
<comment type="function">
    <text evidence="2">Catalyzes the interconversion of 2-phosphoglycerate and 3-phosphoglycerate.</text>
</comment>
<organism evidence="8 11">
    <name type="scientific">Phascolarctobacterium faecium</name>
    <dbReference type="NCBI Taxonomy" id="33025"/>
    <lineage>
        <taxon>Bacteria</taxon>
        <taxon>Bacillati</taxon>
        <taxon>Bacillota</taxon>
        <taxon>Negativicutes</taxon>
        <taxon>Acidaminococcales</taxon>
        <taxon>Acidaminococcaceae</taxon>
        <taxon>Phascolarctobacterium</taxon>
    </lineage>
</organism>
<dbReference type="GO" id="GO:0046872">
    <property type="term" value="F:metal ion binding"/>
    <property type="evidence" value="ECO:0007669"/>
    <property type="project" value="InterPro"/>
</dbReference>
<dbReference type="EMBL" id="WNBW01000008">
    <property type="protein sequence ID" value="MTU04532.1"/>
    <property type="molecule type" value="Genomic_DNA"/>
</dbReference>
<comment type="caution">
    <text evidence="8">The sequence shown here is derived from an EMBL/GenBank/DDBJ whole genome shotgun (WGS) entry which is preliminary data.</text>
</comment>
<evidence type="ECO:0000313" key="9">
    <source>
        <dbReference type="EMBL" id="MTU04532.1"/>
    </source>
</evidence>
<dbReference type="Proteomes" id="UP000484547">
    <property type="component" value="Unassembled WGS sequence"/>
</dbReference>
<gene>
    <name evidence="8" type="ORF">GMD11_03850</name>
    <name evidence="9" type="ORF">GMD18_08995</name>
</gene>
<evidence type="ECO:0000256" key="4">
    <source>
        <dbReference type="ARBA" id="ARBA00005524"/>
    </source>
</evidence>
<evidence type="ECO:0000259" key="7">
    <source>
        <dbReference type="Pfam" id="PF01676"/>
    </source>
</evidence>
<dbReference type="RefSeq" id="WP_149877489.1">
    <property type="nucleotide sequence ID" value="NZ_CAUDCT010000005.1"/>
</dbReference>
<evidence type="ECO:0000256" key="3">
    <source>
        <dbReference type="ARBA" id="ARBA00004921"/>
    </source>
</evidence>
<evidence type="ECO:0000313" key="8">
    <source>
        <dbReference type="EMBL" id="MTT75405.1"/>
    </source>
</evidence>
<dbReference type="Pfam" id="PF10143">
    <property type="entry name" value="PhosphMutase"/>
    <property type="match status" value="1"/>
</dbReference>
<comment type="similarity">
    <text evidence="4">Belongs to the BPG-independent phosphoglycerate mutase family. A-PGAM subfamily.</text>
</comment>
<evidence type="ECO:0000256" key="2">
    <source>
        <dbReference type="ARBA" id="ARBA00002315"/>
    </source>
</evidence>
<evidence type="ECO:0000313" key="11">
    <source>
        <dbReference type="Proteomes" id="UP000484547"/>
    </source>
</evidence>
<dbReference type="PANTHER" id="PTHR31209">
    <property type="entry name" value="COFACTOR-INDEPENDENT PHOSPHOGLYCERATE MUTASE"/>
    <property type="match status" value="1"/>
</dbReference>
<dbReference type="EMBL" id="WNBM01000001">
    <property type="protein sequence ID" value="MTT75405.1"/>
    <property type="molecule type" value="Genomic_DNA"/>
</dbReference>
<dbReference type="Pfam" id="PF01676">
    <property type="entry name" value="Metalloenzyme"/>
    <property type="match status" value="1"/>
</dbReference>
<feature type="domain" description="Metalloenzyme" evidence="7">
    <location>
        <begin position="1"/>
        <end position="352"/>
    </location>
</feature>
<dbReference type="PANTHER" id="PTHR31209:SF0">
    <property type="entry name" value="METALLOENZYME DOMAIN-CONTAINING PROTEIN"/>
    <property type="match status" value="1"/>
</dbReference>
<proteinExistence type="inferred from homology"/>
<dbReference type="InterPro" id="IPR006124">
    <property type="entry name" value="Metalloenzyme"/>
</dbReference>
<dbReference type="SUPFAM" id="SSF53649">
    <property type="entry name" value="Alkaline phosphatase-like"/>
    <property type="match status" value="1"/>
</dbReference>
<comment type="catalytic activity">
    <reaction evidence="1">
        <text>(2R)-2-phosphoglycerate = (2R)-3-phosphoglycerate</text>
        <dbReference type="Rhea" id="RHEA:15901"/>
        <dbReference type="ChEBI" id="CHEBI:58272"/>
        <dbReference type="ChEBI" id="CHEBI:58289"/>
        <dbReference type="EC" id="5.4.2.12"/>
    </reaction>
</comment>
<dbReference type="InterPro" id="IPR042253">
    <property type="entry name" value="Pglycerate_mutase_ApgM_sf"/>
</dbReference>
<name>A0A7X2XFB8_9FIRM</name>
<reference evidence="10 11" key="1">
    <citation type="journal article" date="2019" name="Nat. Med.">
        <title>A library of human gut bacterial isolates paired with longitudinal multiomics data enables mechanistic microbiome research.</title>
        <authorList>
            <person name="Poyet M."/>
            <person name="Groussin M."/>
            <person name="Gibbons S.M."/>
            <person name="Avila-Pacheco J."/>
            <person name="Jiang X."/>
            <person name="Kearney S.M."/>
            <person name="Perrotta A.R."/>
            <person name="Berdy B."/>
            <person name="Zhao S."/>
            <person name="Lieberman T.D."/>
            <person name="Swanson P.K."/>
            <person name="Smith M."/>
            <person name="Roesemann S."/>
            <person name="Alexander J.E."/>
            <person name="Rich S.A."/>
            <person name="Livny J."/>
            <person name="Vlamakis H."/>
            <person name="Clish C."/>
            <person name="Bullock K."/>
            <person name="Deik A."/>
            <person name="Scott J."/>
            <person name="Pierce K.A."/>
            <person name="Xavier R.J."/>
            <person name="Alm E.J."/>
        </authorList>
    </citation>
    <scope>NUCLEOTIDE SEQUENCE [LARGE SCALE GENOMIC DNA]</scope>
    <source>
        <strain evidence="8 11">BIOML-A13</strain>
        <strain evidence="9 10">BIOML-A3</strain>
    </source>
</reference>
<dbReference type="GO" id="GO:0006096">
    <property type="term" value="P:glycolytic process"/>
    <property type="evidence" value="ECO:0007669"/>
    <property type="project" value="UniProtKB-KW"/>
</dbReference>
<dbReference type="InterPro" id="IPR017850">
    <property type="entry name" value="Alkaline_phosphatase_core_sf"/>
</dbReference>
<accession>A0A7X2XFB8</accession>
<evidence type="ECO:0000256" key="6">
    <source>
        <dbReference type="ARBA" id="ARBA00023235"/>
    </source>
</evidence>
<dbReference type="InterPro" id="IPR004456">
    <property type="entry name" value="Pglycerate_mutase_ApgM"/>
</dbReference>
<dbReference type="OrthoDB" id="9804453at2"/>
<comment type="pathway">
    <text evidence="3">Carbohydrate degradation.</text>
</comment>
<dbReference type="AlphaFoldDB" id="A0A7X2XFB8"/>
<protein>
    <submittedName>
        <fullName evidence="8">Phosphoglycerate mutase</fullName>
    </submittedName>
</protein>
<evidence type="ECO:0000256" key="5">
    <source>
        <dbReference type="ARBA" id="ARBA00023152"/>
    </source>
</evidence>
<dbReference type="Gene3D" id="3.30.70.2130">
    <property type="entry name" value="Metalloenzyme domain"/>
    <property type="match status" value="1"/>
</dbReference>
<evidence type="ECO:0000313" key="10">
    <source>
        <dbReference type="Proteomes" id="UP000443070"/>
    </source>
</evidence>
<dbReference type="Gene3D" id="3.40.720.10">
    <property type="entry name" value="Alkaline Phosphatase, subunit A"/>
    <property type="match status" value="2"/>
</dbReference>